<proteinExistence type="predicted"/>
<keyword evidence="6" id="KW-0723">Serine/threonine-protein kinase</keyword>
<sequence>MGVVYEALDPDIHRPVALKAIRAPLLAPEAHDLDGESRFLVEAQAAGRLSHPNIVSVYEYGQTGDQRYIAMEYVAGVCLHEPLALGLRLPLADTLSLVDQLLDALECAHAQGVWHRDIKPANLLLTPEGRLKVTDFGIARIDDGARTRHTSVLGSPGYMAPERYTNDAPDARVDLFACGVLLYELLTGRAPFRGAAGSVMYQCAARRAAGALVAAARPARAGRTRCRGGAGDGQAR</sequence>
<keyword evidence="7" id="KW-1185">Reference proteome</keyword>
<dbReference type="GO" id="GO:0005524">
    <property type="term" value="F:ATP binding"/>
    <property type="evidence" value="ECO:0007669"/>
    <property type="project" value="UniProtKB-KW"/>
</dbReference>
<keyword evidence="1" id="KW-0808">Transferase</keyword>
<dbReference type="SMART" id="SM00220">
    <property type="entry name" value="S_TKc"/>
    <property type="match status" value="1"/>
</dbReference>
<dbReference type="PANTHER" id="PTHR43289">
    <property type="entry name" value="MITOGEN-ACTIVATED PROTEIN KINASE KINASE KINASE 20-RELATED"/>
    <property type="match status" value="1"/>
</dbReference>
<keyword evidence="3 6" id="KW-0418">Kinase</keyword>
<evidence type="ECO:0000256" key="4">
    <source>
        <dbReference type="ARBA" id="ARBA00022840"/>
    </source>
</evidence>
<evidence type="ECO:0000259" key="5">
    <source>
        <dbReference type="PROSITE" id="PS50011"/>
    </source>
</evidence>
<dbReference type="SUPFAM" id="SSF56112">
    <property type="entry name" value="Protein kinase-like (PK-like)"/>
    <property type="match status" value="1"/>
</dbReference>
<feature type="domain" description="Protein kinase" evidence="5">
    <location>
        <begin position="1"/>
        <end position="236"/>
    </location>
</feature>
<dbReference type="InterPro" id="IPR000719">
    <property type="entry name" value="Prot_kinase_dom"/>
</dbReference>
<dbReference type="InterPro" id="IPR011009">
    <property type="entry name" value="Kinase-like_dom_sf"/>
</dbReference>
<dbReference type="Proteomes" id="UP000321832">
    <property type="component" value="Unassembled WGS sequence"/>
</dbReference>
<evidence type="ECO:0000313" key="6">
    <source>
        <dbReference type="EMBL" id="TXC65551.1"/>
    </source>
</evidence>
<dbReference type="PROSITE" id="PS50011">
    <property type="entry name" value="PROTEIN_KINASE_DOM"/>
    <property type="match status" value="1"/>
</dbReference>
<evidence type="ECO:0000256" key="3">
    <source>
        <dbReference type="ARBA" id="ARBA00022777"/>
    </source>
</evidence>
<evidence type="ECO:0000313" key="7">
    <source>
        <dbReference type="Proteomes" id="UP000321832"/>
    </source>
</evidence>
<comment type="caution">
    <text evidence="6">The sequence shown here is derived from an EMBL/GenBank/DDBJ whole genome shotgun (WGS) entry which is preliminary data.</text>
</comment>
<organism evidence="6 7">
    <name type="scientific">Piscinibacter aquaticus</name>
    <dbReference type="NCBI Taxonomy" id="392597"/>
    <lineage>
        <taxon>Bacteria</taxon>
        <taxon>Pseudomonadati</taxon>
        <taxon>Pseudomonadota</taxon>
        <taxon>Betaproteobacteria</taxon>
        <taxon>Burkholderiales</taxon>
        <taxon>Sphaerotilaceae</taxon>
        <taxon>Piscinibacter</taxon>
    </lineage>
</organism>
<dbReference type="EMBL" id="VOPW01000001">
    <property type="protein sequence ID" value="TXC65551.1"/>
    <property type="molecule type" value="Genomic_DNA"/>
</dbReference>
<dbReference type="AlphaFoldDB" id="A0A5C6U0T8"/>
<reference evidence="6 7" key="1">
    <citation type="submission" date="2019-08" db="EMBL/GenBank/DDBJ databases">
        <authorList>
            <person name="Khan S.A."/>
            <person name="Jeon C.O."/>
            <person name="Jeong S.E."/>
        </authorList>
    </citation>
    <scope>NUCLEOTIDE SEQUENCE [LARGE SCALE GENOMIC DNA]</scope>
    <source>
        <strain evidence="7">IMCC1728</strain>
    </source>
</reference>
<accession>A0A5C6U0T8</accession>
<keyword evidence="2" id="KW-0547">Nucleotide-binding</keyword>
<dbReference type="Gene3D" id="1.10.510.10">
    <property type="entry name" value="Transferase(Phosphotransferase) domain 1"/>
    <property type="match status" value="1"/>
</dbReference>
<dbReference type="PANTHER" id="PTHR43289:SF6">
    <property type="entry name" value="SERINE_THREONINE-PROTEIN KINASE NEKL-3"/>
    <property type="match status" value="1"/>
</dbReference>
<dbReference type="Pfam" id="PF00069">
    <property type="entry name" value="Pkinase"/>
    <property type="match status" value="1"/>
</dbReference>
<gene>
    <name evidence="6" type="ORF">FSC37_03900</name>
</gene>
<protein>
    <submittedName>
        <fullName evidence="6">Serine/threonine protein kinase</fullName>
    </submittedName>
</protein>
<keyword evidence="4" id="KW-0067">ATP-binding</keyword>
<dbReference type="CDD" id="cd14014">
    <property type="entry name" value="STKc_PknB_like"/>
    <property type="match status" value="1"/>
</dbReference>
<evidence type="ECO:0000256" key="2">
    <source>
        <dbReference type="ARBA" id="ARBA00022741"/>
    </source>
</evidence>
<dbReference type="PROSITE" id="PS00108">
    <property type="entry name" value="PROTEIN_KINASE_ST"/>
    <property type="match status" value="1"/>
</dbReference>
<dbReference type="InterPro" id="IPR008271">
    <property type="entry name" value="Ser/Thr_kinase_AS"/>
</dbReference>
<name>A0A5C6U0T8_9BURK</name>
<evidence type="ECO:0000256" key="1">
    <source>
        <dbReference type="ARBA" id="ARBA00022679"/>
    </source>
</evidence>
<dbReference type="GO" id="GO:0004674">
    <property type="term" value="F:protein serine/threonine kinase activity"/>
    <property type="evidence" value="ECO:0007669"/>
    <property type="project" value="UniProtKB-KW"/>
</dbReference>
<dbReference type="Gene3D" id="3.30.200.20">
    <property type="entry name" value="Phosphorylase Kinase, domain 1"/>
    <property type="match status" value="1"/>
</dbReference>